<dbReference type="PROSITE" id="PS50006">
    <property type="entry name" value="FHA_DOMAIN"/>
    <property type="match status" value="1"/>
</dbReference>
<dbReference type="InterPro" id="IPR000253">
    <property type="entry name" value="FHA_dom"/>
</dbReference>
<dbReference type="CDD" id="cd00060">
    <property type="entry name" value="FHA"/>
    <property type="match status" value="1"/>
</dbReference>
<dbReference type="SUPFAM" id="SSF49879">
    <property type="entry name" value="SMAD/FHA domain"/>
    <property type="match status" value="1"/>
</dbReference>
<proteinExistence type="predicted"/>
<evidence type="ECO:0000259" key="1">
    <source>
        <dbReference type="PROSITE" id="PS50006"/>
    </source>
</evidence>
<protein>
    <submittedName>
        <fullName evidence="2">Type III secretion system (T3SS) inner membrane Yop/YscD-like protein</fullName>
    </submittedName>
</protein>
<dbReference type="RefSeq" id="WP_121241227.1">
    <property type="nucleotide sequence ID" value="NZ_BHVV01000006.1"/>
</dbReference>
<dbReference type="InterPro" id="IPR008984">
    <property type="entry name" value="SMAD_FHA_dom_sf"/>
</dbReference>
<evidence type="ECO:0000313" key="3">
    <source>
        <dbReference type="Proteomes" id="UP000268908"/>
    </source>
</evidence>
<reference evidence="2 3" key="1">
    <citation type="submission" date="2018-10" db="EMBL/GenBank/DDBJ databases">
        <title>Genomic Encyclopedia of Type Strains, Phase IV (KMG-IV): sequencing the most valuable type-strain genomes for metagenomic binning, comparative biology and taxonomic classification.</title>
        <authorList>
            <person name="Goeker M."/>
        </authorList>
    </citation>
    <scope>NUCLEOTIDE SEQUENCE [LARGE SCALE GENOMIC DNA]</scope>
    <source>
        <strain evidence="2 3">DSM 26916</strain>
    </source>
</reference>
<dbReference type="Proteomes" id="UP000268908">
    <property type="component" value="Unassembled WGS sequence"/>
</dbReference>
<evidence type="ECO:0000313" key="2">
    <source>
        <dbReference type="EMBL" id="RLJ64861.1"/>
    </source>
</evidence>
<name>A0A497XD34_9PROT</name>
<dbReference type="PANTHER" id="PTHR23308">
    <property type="entry name" value="NUCLEAR INHIBITOR OF PROTEIN PHOSPHATASE-1"/>
    <property type="match status" value="1"/>
</dbReference>
<dbReference type="EMBL" id="RCCI01000005">
    <property type="protein sequence ID" value="RLJ64861.1"/>
    <property type="molecule type" value="Genomic_DNA"/>
</dbReference>
<keyword evidence="3" id="KW-1185">Reference proteome</keyword>
<dbReference type="InterPro" id="IPR050923">
    <property type="entry name" value="Cell_Proc_Reg/RNA_Proc"/>
</dbReference>
<comment type="caution">
    <text evidence="2">The sequence shown here is derived from an EMBL/GenBank/DDBJ whole genome shotgun (WGS) entry which is preliminary data.</text>
</comment>
<feature type="domain" description="FHA" evidence="1">
    <location>
        <begin position="113"/>
        <end position="162"/>
    </location>
</feature>
<organism evidence="2 3">
    <name type="scientific">Sulfurisoma sediminicola</name>
    <dbReference type="NCBI Taxonomy" id="1381557"/>
    <lineage>
        <taxon>Bacteria</taxon>
        <taxon>Pseudomonadati</taxon>
        <taxon>Pseudomonadota</taxon>
        <taxon>Betaproteobacteria</taxon>
        <taxon>Nitrosomonadales</taxon>
        <taxon>Sterolibacteriaceae</taxon>
        <taxon>Sulfurisoma</taxon>
    </lineage>
</organism>
<dbReference type="Gene3D" id="2.60.200.20">
    <property type="match status" value="1"/>
</dbReference>
<sequence>MLIYVSLALVAVVVIAAVMFRMRSRGGEQPDQEQAHPASITIIDAPATPKPAAEPQPFDSDATMVYMRPGQATTPAAPRKSEDVPTMTLRGVHLVGLTGKQKGQSFPIAAAGITLGRSSSCDIVLTDSCVSGQHAWIGMVEGKVTLRDMQSTNGTFLNAQLRTSISEVPLRPGDTIFIGGHLGEQFRFEAD</sequence>
<accession>A0A497XD34</accession>
<dbReference type="SMART" id="SM00240">
    <property type="entry name" value="FHA"/>
    <property type="match status" value="1"/>
</dbReference>
<dbReference type="Pfam" id="PF00498">
    <property type="entry name" value="FHA"/>
    <property type="match status" value="1"/>
</dbReference>
<gene>
    <name evidence="2" type="ORF">DFR35_1509</name>
</gene>
<dbReference type="AlphaFoldDB" id="A0A497XD34"/>
<dbReference type="OrthoDB" id="9810761at2"/>